<protein>
    <submittedName>
        <fullName evidence="2">Uncharacterized protein</fullName>
    </submittedName>
</protein>
<accession>A0A6I4W7L3</accession>
<organism evidence="2 3">
    <name type="scientific">Actinomadura rayongensis</name>
    <dbReference type="NCBI Taxonomy" id="1429076"/>
    <lineage>
        <taxon>Bacteria</taxon>
        <taxon>Bacillati</taxon>
        <taxon>Actinomycetota</taxon>
        <taxon>Actinomycetes</taxon>
        <taxon>Streptosporangiales</taxon>
        <taxon>Thermomonosporaceae</taxon>
        <taxon>Actinomadura</taxon>
    </lineage>
</organism>
<gene>
    <name evidence="2" type="ORF">GQ466_16335</name>
</gene>
<name>A0A6I4W7L3_9ACTN</name>
<reference evidence="2 3" key="1">
    <citation type="submission" date="2019-12" db="EMBL/GenBank/DDBJ databases">
        <title>Nocardia macrotermitis sp. nov. and Nocardia aurantia sp. nov., isolated from the gut of the fungus growing-termite Macrotermes natalensis.</title>
        <authorList>
            <person name="Christine B."/>
            <person name="Rene B."/>
        </authorList>
    </citation>
    <scope>NUCLEOTIDE SEQUENCE [LARGE SCALE GENOMIC DNA]</scope>
    <source>
        <strain evidence="2 3">DSM 102126</strain>
    </source>
</reference>
<dbReference type="Proteomes" id="UP000431901">
    <property type="component" value="Unassembled WGS sequence"/>
</dbReference>
<comment type="caution">
    <text evidence="2">The sequence shown here is derived from an EMBL/GenBank/DDBJ whole genome shotgun (WGS) entry which is preliminary data.</text>
</comment>
<evidence type="ECO:0000313" key="3">
    <source>
        <dbReference type="Proteomes" id="UP000431901"/>
    </source>
</evidence>
<proteinExistence type="predicted"/>
<sequence length="113" mass="12114">MSNVKPRHAATATPSATTTPPPNDRVVRLTNLAQATRTAYPAISCKVVDTATGLPPLLHASFRDRSEEVGCDMDRGGWRFVWGFDPRNAIGLAEDVDRAVQALARILGAEADA</sequence>
<dbReference type="RefSeq" id="WP_161103673.1">
    <property type="nucleotide sequence ID" value="NZ_JBHLYI010000006.1"/>
</dbReference>
<keyword evidence="3" id="KW-1185">Reference proteome</keyword>
<feature type="region of interest" description="Disordered" evidence="1">
    <location>
        <begin position="1"/>
        <end position="25"/>
    </location>
</feature>
<evidence type="ECO:0000256" key="1">
    <source>
        <dbReference type="SAM" id="MobiDB-lite"/>
    </source>
</evidence>
<dbReference type="EMBL" id="WUTW01000002">
    <property type="protein sequence ID" value="MXQ65598.1"/>
    <property type="molecule type" value="Genomic_DNA"/>
</dbReference>
<evidence type="ECO:0000313" key="2">
    <source>
        <dbReference type="EMBL" id="MXQ65598.1"/>
    </source>
</evidence>
<dbReference type="AlphaFoldDB" id="A0A6I4W7L3"/>
<dbReference type="OrthoDB" id="3480344at2"/>
<feature type="compositionally biased region" description="Low complexity" evidence="1">
    <location>
        <begin position="9"/>
        <end position="18"/>
    </location>
</feature>